<evidence type="ECO:0000256" key="10">
    <source>
        <dbReference type="SAM" id="Coils"/>
    </source>
</evidence>
<dbReference type="InterPro" id="IPR002035">
    <property type="entry name" value="VWF_A"/>
</dbReference>
<evidence type="ECO:0000256" key="4">
    <source>
        <dbReference type="ARBA" id="ARBA00022598"/>
    </source>
</evidence>
<evidence type="ECO:0000256" key="2">
    <source>
        <dbReference type="ARBA" id="ARBA00005799"/>
    </source>
</evidence>
<feature type="region of interest" description="Disordered" evidence="11">
    <location>
        <begin position="366"/>
        <end position="427"/>
    </location>
</feature>
<feature type="coiled-coil region" evidence="10">
    <location>
        <begin position="643"/>
        <end position="670"/>
    </location>
</feature>
<dbReference type="PANTHER" id="PTHR43473">
    <property type="entry name" value="MAGNESIUM-CHELATASE SUBUNIT CHLD, CHLOROPLASTIC"/>
    <property type="match status" value="1"/>
</dbReference>
<dbReference type="GO" id="GO:0016851">
    <property type="term" value="F:magnesium chelatase activity"/>
    <property type="evidence" value="ECO:0007669"/>
    <property type="project" value="UniProtKB-UniRule"/>
</dbReference>
<keyword evidence="5 9" id="KW-0547">Nucleotide-binding</keyword>
<evidence type="ECO:0000259" key="12">
    <source>
        <dbReference type="PROSITE" id="PS50234"/>
    </source>
</evidence>
<protein>
    <recommendedName>
        <fullName evidence="9">Mg-protoporphyrin IX chelatase</fullName>
        <ecNumber evidence="9">6.6.1.1</ecNumber>
    </recommendedName>
</protein>
<reference evidence="14" key="1">
    <citation type="journal article" date="2014" name="Sci. Data">
        <title>Genomes of diverse isolates of the marine cyanobacterium Prochlorococcus.</title>
        <authorList>
            <person name="Biller S."/>
            <person name="Berube P."/>
            <person name="Thompson J."/>
            <person name="Kelly L."/>
            <person name="Roggensack S."/>
            <person name="Awad L."/>
            <person name="Roache-Johnson K."/>
            <person name="Ding H."/>
            <person name="Giovannoni S.J."/>
            <person name="Moore L.R."/>
            <person name="Chisholm S.W."/>
        </authorList>
    </citation>
    <scope>NUCLEOTIDE SEQUENCE [LARGE SCALE GENOMIC DNA]</scope>
    <source>
        <strain evidence="14">GP2</strain>
    </source>
</reference>
<dbReference type="Pfam" id="PF01078">
    <property type="entry name" value="Mg_chelatase"/>
    <property type="match status" value="1"/>
</dbReference>
<dbReference type="InterPro" id="IPR000523">
    <property type="entry name" value="Mg_chelatse_chII-like_cat_dom"/>
</dbReference>
<dbReference type="eggNOG" id="COG1239">
    <property type="taxonomic scope" value="Bacteria"/>
</dbReference>
<name>A0A0A1ZJX3_PROMR</name>
<comment type="function">
    <text evidence="9">Involved in chlorophyll biosynthesis. Catalyzes the insertion of magnesium ion into protoporphyrin IX to yield Mg-protoporphyrin IX.</text>
</comment>
<evidence type="ECO:0000256" key="9">
    <source>
        <dbReference type="RuleBase" id="RU362087"/>
    </source>
</evidence>
<dbReference type="GO" id="GO:0005524">
    <property type="term" value="F:ATP binding"/>
    <property type="evidence" value="ECO:0007669"/>
    <property type="project" value="UniProtKB-UniRule"/>
</dbReference>
<dbReference type="InterPro" id="IPR041628">
    <property type="entry name" value="ChlI/MoxR_AAA_lid"/>
</dbReference>
<dbReference type="SMART" id="SM00327">
    <property type="entry name" value="VWA"/>
    <property type="match status" value="1"/>
</dbReference>
<dbReference type="AlphaFoldDB" id="A0A0A1ZJX3"/>
<dbReference type="UniPathway" id="UPA00668"/>
<dbReference type="InterPro" id="IPR041702">
    <property type="entry name" value="BchD/ChlD_VWA"/>
</dbReference>
<evidence type="ECO:0000256" key="1">
    <source>
        <dbReference type="ARBA" id="ARBA00003398"/>
    </source>
</evidence>
<gene>
    <name evidence="13" type="ORF">EU91_0457</name>
</gene>
<dbReference type="STRING" id="59925.EU91_0457"/>
<evidence type="ECO:0000256" key="8">
    <source>
        <dbReference type="ARBA" id="ARBA00048693"/>
    </source>
</evidence>
<evidence type="ECO:0000256" key="5">
    <source>
        <dbReference type="ARBA" id="ARBA00022741"/>
    </source>
</evidence>
<dbReference type="CDD" id="cd01451">
    <property type="entry name" value="vWA_Magnesium_chelatase"/>
    <property type="match status" value="1"/>
</dbReference>
<keyword evidence="6 9" id="KW-0067">ATP-binding</keyword>
<keyword evidence="10" id="KW-0175">Coiled coil</keyword>
<feature type="compositionally biased region" description="Acidic residues" evidence="11">
    <location>
        <begin position="396"/>
        <end position="427"/>
    </location>
</feature>
<feature type="domain" description="VWFA" evidence="12">
    <location>
        <begin position="529"/>
        <end position="726"/>
    </location>
</feature>
<dbReference type="NCBIfam" id="TIGR02031">
    <property type="entry name" value="BchD-ChlD"/>
    <property type="match status" value="1"/>
</dbReference>
<dbReference type="PANTHER" id="PTHR43473:SF2">
    <property type="entry name" value="MAGNESIUM-CHELATASE SUBUNIT CHLD, CHLOROPLASTIC"/>
    <property type="match status" value="1"/>
</dbReference>
<organism evidence="13 14">
    <name type="scientific">Prochlorococcus marinus str. GP2</name>
    <dbReference type="NCBI Taxonomy" id="59925"/>
    <lineage>
        <taxon>Bacteria</taxon>
        <taxon>Bacillati</taxon>
        <taxon>Cyanobacteriota</taxon>
        <taxon>Cyanophyceae</taxon>
        <taxon>Synechococcales</taxon>
        <taxon>Prochlorococcaceae</taxon>
        <taxon>Prochlorococcus</taxon>
    </lineage>
</organism>
<dbReference type="SUPFAM" id="SSF52540">
    <property type="entry name" value="P-loop containing nucleoside triphosphate hydrolases"/>
    <property type="match status" value="1"/>
</dbReference>
<dbReference type="SMART" id="SM00382">
    <property type="entry name" value="AAA"/>
    <property type="match status" value="1"/>
</dbReference>
<dbReference type="InterPro" id="IPR027417">
    <property type="entry name" value="P-loop_NTPase"/>
</dbReference>
<comment type="catalytic activity">
    <reaction evidence="8 9">
        <text>protoporphyrin IX + Mg(2+) + ATP + H2O = Mg-protoporphyrin IX + ADP + phosphate + 3 H(+)</text>
        <dbReference type="Rhea" id="RHEA:13961"/>
        <dbReference type="ChEBI" id="CHEBI:15377"/>
        <dbReference type="ChEBI" id="CHEBI:15378"/>
        <dbReference type="ChEBI" id="CHEBI:18420"/>
        <dbReference type="ChEBI" id="CHEBI:30616"/>
        <dbReference type="ChEBI" id="CHEBI:43474"/>
        <dbReference type="ChEBI" id="CHEBI:57306"/>
        <dbReference type="ChEBI" id="CHEBI:60492"/>
        <dbReference type="ChEBI" id="CHEBI:456216"/>
        <dbReference type="EC" id="6.6.1.1"/>
    </reaction>
</comment>
<comment type="pathway">
    <text evidence="9">Porphyrin-containing compound metabolism; chlorophyll biosynthesis.</text>
</comment>
<dbReference type="InterPro" id="IPR011776">
    <property type="entry name" value="Mg_chelatase_ATPase-dsu"/>
</dbReference>
<dbReference type="GO" id="GO:0015979">
    <property type="term" value="P:photosynthesis"/>
    <property type="evidence" value="ECO:0007669"/>
    <property type="project" value="UniProtKB-UniRule"/>
</dbReference>
<dbReference type="Gene3D" id="3.40.50.410">
    <property type="entry name" value="von Willebrand factor, type A domain"/>
    <property type="match status" value="1"/>
</dbReference>
<dbReference type="Pfam" id="PF13519">
    <property type="entry name" value="VWA_2"/>
    <property type="match status" value="1"/>
</dbReference>
<dbReference type="Proteomes" id="UP000030598">
    <property type="component" value="Unassembled WGS sequence"/>
</dbReference>
<evidence type="ECO:0000256" key="7">
    <source>
        <dbReference type="ARBA" id="ARBA00023171"/>
    </source>
</evidence>
<dbReference type="Pfam" id="PF17863">
    <property type="entry name" value="AAA_lid_2"/>
    <property type="match status" value="1"/>
</dbReference>
<evidence type="ECO:0000313" key="14">
    <source>
        <dbReference type="Proteomes" id="UP000030598"/>
    </source>
</evidence>
<dbReference type="InterPro" id="IPR036465">
    <property type="entry name" value="vWFA_dom_sf"/>
</dbReference>
<sequence>MILNPELKEKEEIKNLMKSKDSFRAFPLAAITGHSLLKLSLLLAAVDPSLGGVIIAGGRGTGKSVLARGLHTLLPPIEVLDNELILEKLIEKNSGTSLRPIGRNLDPDKPEEWDLSTNKLLEEVIGSDYLNQIEEIPKKVREAPFIQVPIGITEDRLVGSIDVAASLSTGGQVFQPGILAEAHRGVLYVDDINLLDDGIVNLILEATGREKNNIERDGLSLSHPCKSLLIATYNPEEGALRDHVLDRFAIVLSADQSIDNAQRVEITKSVLLHAENNIKFSEKWSEESDNLSTQLILARQWLKDVKITKEQITYLVNEALRGGVEGHRSELFAVKVAKANAALRGDENVNSEDLKVAVRLVILPRANQIPPEEDDDIQPPPPEDQSPPPPPQSNNDESEPEANENEDNQEQEQEEDNSDGEEESTPEIPEEFILDPEACMVDPDLLLFSSAKAKAGNSGSRSVIFSDSRGRYVKPIIPRGKVKRIAVDATLRAAAPYQKSRRLRNPNKKIVIEENDFRAKLLQKKAGALVIFLVDASGSMALNRMQSAKGAVIRLLTEAYENRDEVALIPFRGNQAEVLLPPTRSITAAKRRLETMPCGGGSPLAHGLTQSAKVAKNALSTGDIGQVIVVGITDGRGNVPLGLSLGQSEVEEKDKENANLKQEVLDIAAKYPMLGIKLLIIDTERKFIASGFGKELAEAAKGKYVQLPKATDKAIAAMALDAINEI</sequence>
<dbReference type="Gene3D" id="3.40.50.300">
    <property type="entry name" value="P-loop containing nucleotide triphosphate hydrolases"/>
    <property type="match status" value="1"/>
</dbReference>
<keyword evidence="3 9" id="KW-0602">Photosynthesis</keyword>
<dbReference type="Gene3D" id="1.10.8.80">
    <property type="entry name" value="Magnesium chelatase subunit I, C-Terminal domain"/>
    <property type="match status" value="1"/>
</dbReference>
<dbReference type="InterPro" id="IPR003593">
    <property type="entry name" value="AAA+_ATPase"/>
</dbReference>
<comment type="caution">
    <text evidence="13">The sequence shown here is derived from an EMBL/GenBank/DDBJ whole genome shotgun (WGS) entry which is preliminary data.</text>
</comment>
<dbReference type="eggNOG" id="COG1240">
    <property type="taxonomic scope" value="Bacteria"/>
</dbReference>
<dbReference type="PROSITE" id="PS50234">
    <property type="entry name" value="VWFA"/>
    <property type="match status" value="1"/>
</dbReference>
<proteinExistence type="inferred from homology"/>
<accession>A0A0A1ZJX3</accession>
<evidence type="ECO:0000256" key="6">
    <source>
        <dbReference type="ARBA" id="ARBA00022840"/>
    </source>
</evidence>
<keyword evidence="7 9" id="KW-0149">Chlorophyll biosynthesis</keyword>
<evidence type="ECO:0000256" key="3">
    <source>
        <dbReference type="ARBA" id="ARBA00022531"/>
    </source>
</evidence>
<comment type="function">
    <text evidence="1">Involved in chlorophyll biosynthesis; introduces a magnesium ion into protoporphyrin IX to yield Mg-protoporphyrin IX.</text>
</comment>
<keyword evidence="4 9" id="KW-0436">Ligase</keyword>
<dbReference type="SUPFAM" id="SSF53300">
    <property type="entry name" value="vWA-like"/>
    <property type="match status" value="1"/>
</dbReference>
<evidence type="ECO:0000313" key="13">
    <source>
        <dbReference type="EMBL" id="KGF88524.1"/>
    </source>
</evidence>
<dbReference type="GO" id="GO:0015995">
    <property type="term" value="P:chlorophyll biosynthetic process"/>
    <property type="evidence" value="ECO:0007669"/>
    <property type="project" value="UniProtKB-UniPathway"/>
</dbReference>
<comment type="similarity">
    <text evidence="2 9">Belongs to the Mg-chelatase subunits D/I family.</text>
</comment>
<feature type="compositionally biased region" description="Pro residues" evidence="11">
    <location>
        <begin position="378"/>
        <end position="392"/>
    </location>
</feature>
<dbReference type="EMBL" id="JNAH01000003">
    <property type="protein sequence ID" value="KGF88524.1"/>
    <property type="molecule type" value="Genomic_DNA"/>
</dbReference>
<dbReference type="EC" id="6.6.1.1" evidence="9"/>
<evidence type="ECO:0000256" key="11">
    <source>
        <dbReference type="SAM" id="MobiDB-lite"/>
    </source>
</evidence>